<dbReference type="InterPro" id="IPR014729">
    <property type="entry name" value="Rossmann-like_a/b/a_fold"/>
</dbReference>
<dbReference type="STRING" id="744872.Spica_1407"/>
<dbReference type="AlphaFoldDB" id="F8F3H7"/>
<sequence>MIRYPIHPLDAPKLLPYAPFIMLRAAFPGSFDPPTFGHLNIIERAVDIFDELHIVVAVNREKKYLFSPDERVAMMKDLVSHWSNVRVDMWDSLIVNYLSKKQIKVLIRGVRGVSDFSYEFDLSMMNKGLNPSIETIFMTTDPKYFVLRSSAIKELASFGGDVSKMVPPIVAEALKKKYDRGSF</sequence>
<keyword evidence="7 9" id="KW-0173">Coenzyme A biosynthesis</keyword>
<dbReference type="Gene3D" id="3.40.50.620">
    <property type="entry name" value="HUPs"/>
    <property type="match status" value="1"/>
</dbReference>
<feature type="binding site" evidence="9">
    <location>
        <position position="119"/>
    </location>
    <ligand>
        <name>ATP</name>
        <dbReference type="ChEBI" id="CHEBI:30616"/>
    </ligand>
</feature>
<dbReference type="Proteomes" id="UP000000503">
    <property type="component" value="Chromosome"/>
</dbReference>
<comment type="subcellular location">
    <subcellularLocation>
        <location evidence="9">Cytoplasm</location>
    </subcellularLocation>
</comment>
<feature type="binding site" evidence="9">
    <location>
        <position position="94"/>
    </location>
    <ligand>
        <name>substrate</name>
    </ligand>
</feature>
<dbReference type="CDD" id="cd02163">
    <property type="entry name" value="PPAT"/>
    <property type="match status" value="1"/>
</dbReference>
<dbReference type="GO" id="GO:0005524">
    <property type="term" value="F:ATP binding"/>
    <property type="evidence" value="ECO:0007669"/>
    <property type="project" value="UniProtKB-KW"/>
</dbReference>
<dbReference type="GO" id="GO:0004595">
    <property type="term" value="F:pantetheine-phosphate adenylyltransferase activity"/>
    <property type="evidence" value="ECO:0007669"/>
    <property type="project" value="UniProtKB-UniRule"/>
</dbReference>
<feature type="binding site" evidence="9">
    <location>
        <begin position="30"/>
        <end position="31"/>
    </location>
    <ligand>
        <name>ATP</name>
        <dbReference type="ChEBI" id="CHEBI:30616"/>
    </ligand>
</feature>
<feature type="binding site" evidence="9">
    <location>
        <begin position="109"/>
        <end position="111"/>
    </location>
    <ligand>
        <name>ATP</name>
        <dbReference type="ChEBI" id="CHEBI:30616"/>
    </ligand>
</feature>
<dbReference type="Pfam" id="PF01467">
    <property type="entry name" value="CTP_transf_like"/>
    <property type="match status" value="1"/>
</dbReference>
<dbReference type="HOGENOM" id="CLU_100149_0_1_12"/>
<dbReference type="InterPro" id="IPR004821">
    <property type="entry name" value="Cyt_trans-like"/>
</dbReference>
<keyword evidence="3 9" id="KW-0548">Nucleotidyltransferase</keyword>
<feature type="binding site" evidence="9">
    <location>
        <position position="30"/>
    </location>
    <ligand>
        <name>substrate</name>
    </ligand>
</feature>
<name>F8F3H7_GRAC1</name>
<keyword evidence="2 9" id="KW-0808">Transferase</keyword>
<gene>
    <name evidence="9" type="primary">coaD</name>
    <name evidence="11" type="ordered locus">Spica_1407</name>
</gene>
<feature type="site" description="Transition state stabilizer" evidence="9">
    <location>
        <position position="38"/>
    </location>
</feature>
<comment type="subunit">
    <text evidence="9">Homohexamer.</text>
</comment>
<dbReference type="eggNOG" id="COG0669">
    <property type="taxonomic scope" value="Bacteria"/>
</dbReference>
<dbReference type="EMBL" id="CP002868">
    <property type="protein sequence ID" value="AEJ19553.1"/>
    <property type="molecule type" value="Genomic_DNA"/>
</dbReference>
<evidence type="ECO:0000259" key="10">
    <source>
        <dbReference type="Pfam" id="PF01467"/>
    </source>
</evidence>
<dbReference type="HAMAP" id="MF_00151">
    <property type="entry name" value="PPAT_bact"/>
    <property type="match status" value="1"/>
</dbReference>
<keyword evidence="6 9" id="KW-0460">Magnesium</keyword>
<feature type="binding site" evidence="9">
    <location>
        <position position="108"/>
    </location>
    <ligand>
        <name>substrate</name>
    </ligand>
</feature>
<dbReference type="KEGG" id="scd:Spica_1407"/>
<evidence type="ECO:0000256" key="8">
    <source>
        <dbReference type="ARBA" id="ARBA00029346"/>
    </source>
</evidence>
<evidence type="ECO:0000256" key="3">
    <source>
        <dbReference type="ARBA" id="ARBA00022695"/>
    </source>
</evidence>
<dbReference type="UniPathway" id="UPA00241">
    <property type="reaction ID" value="UER00355"/>
</dbReference>
<evidence type="ECO:0000256" key="7">
    <source>
        <dbReference type="ARBA" id="ARBA00022993"/>
    </source>
</evidence>
<comment type="catalytic activity">
    <reaction evidence="8 9">
        <text>(R)-4'-phosphopantetheine + ATP + H(+) = 3'-dephospho-CoA + diphosphate</text>
        <dbReference type="Rhea" id="RHEA:19801"/>
        <dbReference type="ChEBI" id="CHEBI:15378"/>
        <dbReference type="ChEBI" id="CHEBI:30616"/>
        <dbReference type="ChEBI" id="CHEBI:33019"/>
        <dbReference type="ChEBI" id="CHEBI:57328"/>
        <dbReference type="ChEBI" id="CHEBI:61723"/>
        <dbReference type="EC" id="2.7.7.3"/>
    </reaction>
</comment>
<protein>
    <recommendedName>
        <fullName evidence="9">Phosphopantetheine adenylyltransferase</fullName>
        <ecNumber evidence="9">2.7.7.3</ecNumber>
    </recommendedName>
    <alternativeName>
        <fullName evidence="9">Dephospho-CoA pyrophosphorylase</fullName>
    </alternativeName>
    <alternativeName>
        <fullName evidence="9">Pantetheine-phosphate adenylyltransferase</fullName>
        <shortName evidence="9">PPAT</shortName>
    </alternativeName>
</protein>
<evidence type="ECO:0000313" key="12">
    <source>
        <dbReference type="Proteomes" id="UP000000503"/>
    </source>
</evidence>
<evidence type="ECO:0000256" key="2">
    <source>
        <dbReference type="ARBA" id="ARBA00022679"/>
    </source>
</evidence>
<dbReference type="NCBIfam" id="TIGR01510">
    <property type="entry name" value="coaD_prev_kdtB"/>
    <property type="match status" value="1"/>
</dbReference>
<evidence type="ECO:0000313" key="11">
    <source>
        <dbReference type="EMBL" id="AEJ19553.1"/>
    </source>
</evidence>
<evidence type="ECO:0000256" key="6">
    <source>
        <dbReference type="ARBA" id="ARBA00022842"/>
    </source>
</evidence>
<evidence type="ECO:0000256" key="9">
    <source>
        <dbReference type="HAMAP-Rule" id="MF_00151"/>
    </source>
</evidence>
<keyword evidence="1 9" id="KW-0963">Cytoplasm</keyword>
<feature type="binding site" evidence="9">
    <location>
        <position position="62"/>
    </location>
    <ligand>
        <name>substrate</name>
    </ligand>
</feature>
<dbReference type="SUPFAM" id="SSF52374">
    <property type="entry name" value="Nucleotidylyl transferase"/>
    <property type="match status" value="1"/>
</dbReference>
<organism evidence="11 12">
    <name type="scientific">Gracilinema caldarium (strain ATCC 51460 / DSM 7334 / H1)</name>
    <name type="common">Treponema caldarium</name>
    <dbReference type="NCBI Taxonomy" id="744872"/>
    <lineage>
        <taxon>Bacteria</taxon>
        <taxon>Pseudomonadati</taxon>
        <taxon>Spirochaetota</taxon>
        <taxon>Spirochaetia</taxon>
        <taxon>Spirochaetales</taxon>
        <taxon>Breznakiellaceae</taxon>
        <taxon>Gracilinema</taxon>
    </lineage>
</organism>
<comment type="pathway">
    <text evidence="9">Cofactor biosynthesis; coenzyme A biosynthesis; CoA from (R)-pantothenate: step 4/5.</text>
</comment>
<comment type="function">
    <text evidence="9">Reversibly transfers an adenylyl group from ATP to 4'-phosphopantetheine, yielding dephospho-CoA (dPCoA) and pyrophosphate.</text>
</comment>
<dbReference type="NCBIfam" id="TIGR00125">
    <property type="entry name" value="cyt_tran_rel"/>
    <property type="match status" value="1"/>
</dbReference>
<feature type="binding site" evidence="9">
    <location>
        <begin position="144"/>
        <end position="150"/>
    </location>
    <ligand>
        <name>ATP</name>
        <dbReference type="ChEBI" id="CHEBI:30616"/>
    </ligand>
</feature>
<evidence type="ECO:0000256" key="1">
    <source>
        <dbReference type="ARBA" id="ARBA00022490"/>
    </source>
</evidence>
<feature type="binding site" evidence="9">
    <location>
        <position position="38"/>
    </location>
    <ligand>
        <name>ATP</name>
        <dbReference type="ChEBI" id="CHEBI:30616"/>
    </ligand>
</feature>
<dbReference type="PANTHER" id="PTHR21342:SF1">
    <property type="entry name" value="PHOSPHOPANTETHEINE ADENYLYLTRANSFERASE"/>
    <property type="match status" value="1"/>
</dbReference>
<comment type="similarity">
    <text evidence="9">Belongs to the bacterial CoaD family.</text>
</comment>
<keyword evidence="5 9" id="KW-0067">ATP-binding</keyword>
<evidence type="ECO:0000256" key="4">
    <source>
        <dbReference type="ARBA" id="ARBA00022741"/>
    </source>
</evidence>
<feature type="domain" description="Cytidyltransferase-like" evidence="10">
    <location>
        <begin position="27"/>
        <end position="154"/>
    </location>
</feature>
<proteinExistence type="inferred from homology"/>
<comment type="cofactor">
    <cofactor evidence="9">
        <name>Mg(2+)</name>
        <dbReference type="ChEBI" id="CHEBI:18420"/>
    </cofactor>
</comment>
<dbReference type="PANTHER" id="PTHR21342">
    <property type="entry name" value="PHOSPHOPANTETHEINE ADENYLYLTRANSFERASE"/>
    <property type="match status" value="1"/>
</dbReference>
<reference evidence="12" key="1">
    <citation type="journal article" date="2013" name="Stand. Genomic Sci.">
        <title>Genome sequence of the thermophilic fresh-water bacterium Spirochaeta caldaria type strain (H1(T)), reclassification of Spirochaeta caldaria, Spirochaeta stenostrepta, and Spirochaeta zuelzerae in the genus Treponema as Treponema caldaria comb. nov., Treponema stenostrepta comb. nov., and Treponema zuelzerae comb. nov., and emendation of the genus Treponema.</title>
        <authorList>
            <person name="Abt B."/>
            <person name="Goker M."/>
            <person name="Scheuner C."/>
            <person name="Han C."/>
            <person name="Lu M."/>
            <person name="Misra M."/>
            <person name="Lapidus A."/>
            <person name="Nolan M."/>
            <person name="Lucas S."/>
            <person name="Hammon N."/>
            <person name="Deshpande S."/>
            <person name="Cheng J.F."/>
            <person name="Tapia R."/>
            <person name="Goodwin L.A."/>
            <person name="Pitluck S."/>
            <person name="Liolios K."/>
            <person name="Pagani I."/>
            <person name="Ivanova N."/>
            <person name="Mavromatis K."/>
            <person name="Mikhailova N."/>
            <person name="Huntemann M."/>
            <person name="Pati A."/>
            <person name="Chen A."/>
            <person name="Palaniappan K."/>
            <person name="Land M."/>
            <person name="Hauser L."/>
            <person name="Jeffries C.D."/>
            <person name="Rohde M."/>
            <person name="Spring S."/>
            <person name="Gronow S."/>
            <person name="Detter J.C."/>
            <person name="Bristow J."/>
            <person name="Eisen J.A."/>
            <person name="Markowitz V."/>
            <person name="Hugenholtz P."/>
            <person name="Kyrpides N.C."/>
            <person name="Woyke T."/>
            <person name="Klenk H.P."/>
        </authorList>
    </citation>
    <scope>NUCLEOTIDE SEQUENCE</scope>
    <source>
        <strain evidence="12">ATCC 51460 / DSM 7334 / H1</strain>
    </source>
</reference>
<dbReference type="EC" id="2.7.7.3" evidence="9"/>
<accession>F8F3H7</accession>
<keyword evidence="4 9" id="KW-0547">Nucleotide-binding</keyword>
<dbReference type="GO" id="GO:0015937">
    <property type="term" value="P:coenzyme A biosynthetic process"/>
    <property type="evidence" value="ECO:0007669"/>
    <property type="project" value="UniProtKB-UniRule"/>
</dbReference>
<dbReference type="InterPro" id="IPR001980">
    <property type="entry name" value="PPAT"/>
</dbReference>
<keyword evidence="12" id="KW-1185">Reference proteome</keyword>
<dbReference type="GO" id="GO:0005737">
    <property type="term" value="C:cytoplasm"/>
    <property type="evidence" value="ECO:0007669"/>
    <property type="project" value="UniProtKB-SubCell"/>
</dbReference>
<dbReference type="PRINTS" id="PR01020">
    <property type="entry name" value="LPSBIOSNTHSS"/>
</dbReference>
<evidence type="ECO:0000256" key="5">
    <source>
        <dbReference type="ARBA" id="ARBA00022840"/>
    </source>
</evidence>